<keyword evidence="2" id="KW-1185">Reference proteome</keyword>
<organism evidence="1 2">
    <name type="scientific">Meiothermus luteus</name>
    <dbReference type="NCBI Taxonomy" id="2026184"/>
    <lineage>
        <taxon>Bacteria</taxon>
        <taxon>Thermotogati</taxon>
        <taxon>Deinococcota</taxon>
        <taxon>Deinococci</taxon>
        <taxon>Thermales</taxon>
        <taxon>Thermaceae</taxon>
        <taxon>Meiothermus</taxon>
    </lineage>
</organism>
<reference evidence="1 2" key="1">
    <citation type="submission" date="2018-08" db="EMBL/GenBank/DDBJ databases">
        <title>Meiothermus luteus KCTC 52599 genome sequencing project.</title>
        <authorList>
            <person name="Da Costa M.S."/>
            <person name="Albuquerque L."/>
            <person name="Raposo P."/>
            <person name="Froufe H.J.C."/>
            <person name="Barroso C.S."/>
            <person name="Egas C."/>
        </authorList>
    </citation>
    <scope>NUCLEOTIDE SEQUENCE [LARGE SCALE GENOMIC DNA]</scope>
    <source>
        <strain evidence="1 2">KCTC 52599</strain>
    </source>
</reference>
<name>A0A399F4G5_9DEIN</name>
<comment type="caution">
    <text evidence="1">The sequence shown here is derived from an EMBL/GenBank/DDBJ whole genome shotgun (WGS) entry which is preliminary data.</text>
</comment>
<accession>A0A399F4G5</accession>
<proteinExistence type="predicted"/>
<gene>
    <name evidence="1" type="ORF">Mlute_00071</name>
</gene>
<sequence>MELLEARRAQRFTLSEAAELLREPVERVSLELVKRWPQADPQLVTGAQLEAWKGLRWFLYACFSLAELAGLSRAGYRPPELFEAAYAKAVLASLRNEALEELDFGLSPTSSLLESLEERLSGRWQKIAQQLIEARDRLRECHRFLRGGSAQLDEAARWLGTLSTFLESSRGEWPATVSEDIARCTQRVLSRLFYLRVQLETSEEELEAMGWRTDWTEADTREELLEALRELGVLVGRLRRELVRHCRVAL</sequence>
<evidence type="ECO:0000313" key="2">
    <source>
        <dbReference type="Proteomes" id="UP000265800"/>
    </source>
</evidence>
<protein>
    <submittedName>
        <fullName evidence="1">Uncharacterized protein</fullName>
    </submittedName>
</protein>
<dbReference type="Proteomes" id="UP000265800">
    <property type="component" value="Unassembled WGS sequence"/>
</dbReference>
<dbReference type="EMBL" id="QWKZ01000001">
    <property type="protein sequence ID" value="RIH90149.1"/>
    <property type="molecule type" value="Genomic_DNA"/>
</dbReference>
<dbReference type="AlphaFoldDB" id="A0A399F4G5"/>
<dbReference type="RefSeq" id="WP_119358795.1">
    <property type="nucleotide sequence ID" value="NZ_QWKZ01000001.1"/>
</dbReference>
<evidence type="ECO:0000313" key="1">
    <source>
        <dbReference type="EMBL" id="RIH90149.1"/>
    </source>
</evidence>